<feature type="chain" id="PRO_5042048638" description="SUEL-type lectin domain-containing protein" evidence="1">
    <location>
        <begin position="28"/>
        <end position="172"/>
    </location>
</feature>
<organism evidence="3 4">
    <name type="scientific">Paralvinella palmiformis</name>
    <dbReference type="NCBI Taxonomy" id="53620"/>
    <lineage>
        <taxon>Eukaryota</taxon>
        <taxon>Metazoa</taxon>
        <taxon>Spiralia</taxon>
        <taxon>Lophotrochozoa</taxon>
        <taxon>Annelida</taxon>
        <taxon>Polychaeta</taxon>
        <taxon>Sedentaria</taxon>
        <taxon>Canalipalpata</taxon>
        <taxon>Terebellida</taxon>
        <taxon>Terebelliformia</taxon>
        <taxon>Alvinellidae</taxon>
        <taxon>Paralvinella</taxon>
    </lineage>
</organism>
<dbReference type="InterPro" id="IPR043159">
    <property type="entry name" value="Lectin_gal-bd_sf"/>
</dbReference>
<dbReference type="Gene3D" id="2.60.120.740">
    <property type="match status" value="1"/>
</dbReference>
<name>A0AAD9KCQ0_9ANNE</name>
<dbReference type="InterPro" id="IPR000922">
    <property type="entry name" value="Lectin_gal-bd_dom"/>
</dbReference>
<evidence type="ECO:0000259" key="2">
    <source>
        <dbReference type="Pfam" id="PF02140"/>
    </source>
</evidence>
<dbReference type="GO" id="GO:0030246">
    <property type="term" value="F:carbohydrate binding"/>
    <property type="evidence" value="ECO:0007669"/>
    <property type="project" value="InterPro"/>
</dbReference>
<dbReference type="EMBL" id="JAODUP010000013">
    <property type="protein sequence ID" value="KAK2168901.1"/>
    <property type="molecule type" value="Genomic_DNA"/>
</dbReference>
<feature type="signal peptide" evidence="1">
    <location>
        <begin position="1"/>
        <end position="27"/>
    </location>
</feature>
<accession>A0AAD9KCQ0</accession>
<protein>
    <recommendedName>
        <fullName evidence="2">SUEL-type lectin domain-containing protein</fullName>
    </recommendedName>
</protein>
<dbReference type="PANTHER" id="PTHR46780">
    <property type="entry name" value="PROTEIN EVA-1"/>
    <property type="match status" value="1"/>
</dbReference>
<gene>
    <name evidence="3" type="ORF">LSH36_13g05051</name>
</gene>
<evidence type="ECO:0000256" key="1">
    <source>
        <dbReference type="SAM" id="SignalP"/>
    </source>
</evidence>
<proteinExistence type="predicted"/>
<dbReference type="CDD" id="cd22823">
    <property type="entry name" value="Gal_Rha_Lectin"/>
    <property type="match status" value="1"/>
</dbReference>
<dbReference type="Pfam" id="PF02140">
    <property type="entry name" value="SUEL_Lectin"/>
    <property type="match status" value="1"/>
</dbReference>
<reference evidence="3" key="1">
    <citation type="journal article" date="2023" name="Mol. Biol. Evol.">
        <title>Third-Generation Sequencing Reveals the Adaptive Role of the Epigenome in Three Deep-Sea Polychaetes.</title>
        <authorList>
            <person name="Perez M."/>
            <person name="Aroh O."/>
            <person name="Sun Y."/>
            <person name="Lan Y."/>
            <person name="Juniper S.K."/>
            <person name="Young C.R."/>
            <person name="Angers B."/>
            <person name="Qian P.Y."/>
        </authorList>
    </citation>
    <scope>NUCLEOTIDE SEQUENCE</scope>
    <source>
        <strain evidence="3">P08H-3</strain>
    </source>
</reference>
<keyword evidence="4" id="KW-1185">Reference proteome</keyword>
<dbReference type="Proteomes" id="UP001208570">
    <property type="component" value="Unassembled WGS sequence"/>
</dbReference>
<feature type="domain" description="SUEL-type lectin" evidence="2">
    <location>
        <begin position="46"/>
        <end position="124"/>
    </location>
</feature>
<sequence length="172" mass="19213">MREESRMAIKVTVWCTSLMMTLTTVTGWTPSNDLKEYCFPNSFNASCGPNDVILMGSARYGRMREGKCLSTALHIGCWADVLSHVDRKCSGRHECIIGIPDTTLQNLQPCPKDMFAYLEASFTCLPAGSGVSSHSGWSPSGHFKQQQSIACFRPRTSKIPKRYIITELQRLQ</sequence>
<dbReference type="AlphaFoldDB" id="A0AAD9KCQ0"/>
<evidence type="ECO:0000313" key="4">
    <source>
        <dbReference type="Proteomes" id="UP001208570"/>
    </source>
</evidence>
<evidence type="ECO:0000313" key="3">
    <source>
        <dbReference type="EMBL" id="KAK2168901.1"/>
    </source>
</evidence>
<keyword evidence="1" id="KW-0732">Signal</keyword>
<comment type="caution">
    <text evidence="3">The sequence shown here is derived from an EMBL/GenBank/DDBJ whole genome shotgun (WGS) entry which is preliminary data.</text>
</comment>